<accession>A0ACC2TI00</accession>
<name>A0ACC2TI00_9FUNG</name>
<comment type="caution">
    <text evidence="1">The sequence shown here is derived from an EMBL/GenBank/DDBJ whole genome shotgun (WGS) entry which is preliminary data.</text>
</comment>
<protein>
    <submittedName>
        <fullName evidence="1">Uncharacterized protein</fullName>
    </submittedName>
</protein>
<dbReference type="Proteomes" id="UP001165960">
    <property type="component" value="Unassembled WGS sequence"/>
</dbReference>
<dbReference type="EMBL" id="QTSX02002864">
    <property type="protein sequence ID" value="KAJ9074299.1"/>
    <property type="molecule type" value="Genomic_DNA"/>
</dbReference>
<sequence length="187" mass="21030">MGGRHPWATAANYVVRMAPVIYWAFPSTKGSPGDNPGHDRKCCSLNSFHKIFVVFPVVVWVPGVFVFFLEIRGLPFFFWRSCVFCFALRLRWSTRWFLGNCAKAAYDFSLLVPLVCCVSPLCQWTLKRCLNLSTLYSPGLCAAPLTSIHAQMFLLAQSNPFLLNIPRCRPPALRAPCDSLSFPPPPV</sequence>
<reference evidence="1" key="1">
    <citation type="submission" date="2022-04" db="EMBL/GenBank/DDBJ databases">
        <title>Genome of the entomopathogenic fungus Entomophthora muscae.</title>
        <authorList>
            <person name="Elya C."/>
            <person name="Lovett B.R."/>
            <person name="Lee E."/>
            <person name="Macias A.M."/>
            <person name="Hajek A.E."/>
            <person name="De Bivort B.L."/>
            <person name="Kasson M.T."/>
            <person name="De Fine Licht H.H."/>
            <person name="Stajich J.E."/>
        </authorList>
    </citation>
    <scope>NUCLEOTIDE SEQUENCE</scope>
    <source>
        <strain evidence="1">Berkeley</strain>
    </source>
</reference>
<proteinExistence type="predicted"/>
<evidence type="ECO:0000313" key="1">
    <source>
        <dbReference type="EMBL" id="KAJ9074299.1"/>
    </source>
</evidence>
<keyword evidence="2" id="KW-1185">Reference proteome</keyword>
<evidence type="ECO:0000313" key="2">
    <source>
        <dbReference type="Proteomes" id="UP001165960"/>
    </source>
</evidence>
<gene>
    <name evidence="1" type="ORF">DSO57_1007989</name>
</gene>
<organism evidence="1 2">
    <name type="scientific">Entomophthora muscae</name>
    <dbReference type="NCBI Taxonomy" id="34485"/>
    <lineage>
        <taxon>Eukaryota</taxon>
        <taxon>Fungi</taxon>
        <taxon>Fungi incertae sedis</taxon>
        <taxon>Zoopagomycota</taxon>
        <taxon>Entomophthoromycotina</taxon>
        <taxon>Entomophthoromycetes</taxon>
        <taxon>Entomophthorales</taxon>
        <taxon>Entomophthoraceae</taxon>
        <taxon>Entomophthora</taxon>
    </lineage>
</organism>